<evidence type="ECO:0000313" key="2">
    <source>
        <dbReference type="Proteomes" id="UP000616151"/>
    </source>
</evidence>
<organism evidence="1 2">
    <name type="scientific">Taklimakanibacter albus</name>
    <dbReference type="NCBI Taxonomy" id="2800327"/>
    <lineage>
        <taxon>Bacteria</taxon>
        <taxon>Pseudomonadati</taxon>
        <taxon>Pseudomonadota</taxon>
        <taxon>Alphaproteobacteria</taxon>
        <taxon>Hyphomicrobiales</taxon>
        <taxon>Aestuariivirgaceae</taxon>
        <taxon>Taklimakanibacter</taxon>
    </lineage>
</organism>
<name>A0ACC5R411_9HYPH</name>
<dbReference type="Proteomes" id="UP000616151">
    <property type="component" value="Unassembled WGS sequence"/>
</dbReference>
<evidence type="ECO:0000313" key="1">
    <source>
        <dbReference type="EMBL" id="MBK1867406.1"/>
    </source>
</evidence>
<reference evidence="1" key="1">
    <citation type="submission" date="2021-01" db="EMBL/GenBank/DDBJ databases">
        <authorList>
            <person name="Sun Q."/>
        </authorList>
    </citation>
    <scope>NUCLEOTIDE SEQUENCE</scope>
    <source>
        <strain evidence="1">YIM B02566</strain>
    </source>
</reference>
<comment type="caution">
    <text evidence="1">The sequence shown here is derived from an EMBL/GenBank/DDBJ whole genome shotgun (WGS) entry which is preliminary data.</text>
</comment>
<protein>
    <submittedName>
        <fullName evidence="1">Uncharacterized protein</fullName>
    </submittedName>
</protein>
<proteinExistence type="predicted"/>
<sequence length="139" mass="14993">MLFQNRVWRVLLVTAIFVVVGPPVGGVVSWMSMGAAFSLRSPVPFVTGSYGEGMILALSSGLIVAFAGLWLALRSWPVPIVAALVSNALFFVLTADMDLSRADYVSALYNMGRVFLPPSIVAALVCWFMARPLLRAEGQ</sequence>
<gene>
    <name evidence="1" type="ORF">JHL16_13705</name>
</gene>
<dbReference type="EMBL" id="JAENHL010000007">
    <property type="protein sequence ID" value="MBK1867406.1"/>
    <property type="molecule type" value="Genomic_DNA"/>
</dbReference>
<accession>A0ACC5R411</accession>
<keyword evidence="2" id="KW-1185">Reference proteome</keyword>